<reference evidence="1 2" key="1">
    <citation type="journal article" date="2019" name="Commun. Biol.">
        <title>The bagworm genome reveals a unique fibroin gene that provides high tensile strength.</title>
        <authorList>
            <person name="Kono N."/>
            <person name="Nakamura H."/>
            <person name="Ohtoshi R."/>
            <person name="Tomita M."/>
            <person name="Numata K."/>
            <person name="Arakawa K."/>
        </authorList>
    </citation>
    <scope>NUCLEOTIDE SEQUENCE [LARGE SCALE GENOMIC DNA]</scope>
</reference>
<comment type="caution">
    <text evidence="1">The sequence shown here is derived from an EMBL/GenBank/DDBJ whole genome shotgun (WGS) entry which is preliminary data.</text>
</comment>
<gene>
    <name evidence="1" type="ORF">EVAR_62987_1</name>
</gene>
<evidence type="ECO:0000313" key="1">
    <source>
        <dbReference type="EMBL" id="GBP89189.1"/>
    </source>
</evidence>
<sequence>MLESLHLSARCKNEIDELNADSFGHFDLPIRRSKIKDTHVATPFRLLKEFINVWHQLRCSALSVGPLPDSEICACVIRTSASAVRSAGLRRLSLSSRRTSAEEQLAPFKLPRHKSVSKTVEEKTPQPNCGRCKVYITVGSRQIFEIETFIRAEEYGQVDIYPSA</sequence>
<accession>A0A4C1ZQI8</accession>
<dbReference type="Proteomes" id="UP000299102">
    <property type="component" value="Unassembled WGS sequence"/>
</dbReference>
<dbReference type="AlphaFoldDB" id="A0A4C1ZQI8"/>
<name>A0A4C1ZQI8_EUMVA</name>
<dbReference type="EMBL" id="BGZK01001981">
    <property type="protein sequence ID" value="GBP89189.1"/>
    <property type="molecule type" value="Genomic_DNA"/>
</dbReference>
<proteinExistence type="predicted"/>
<protein>
    <submittedName>
        <fullName evidence="1">Uncharacterized protein</fullName>
    </submittedName>
</protein>
<organism evidence="1 2">
    <name type="scientific">Eumeta variegata</name>
    <name type="common">Bagworm moth</name>
    <name type="synonym">Eumeta japonica</name>
    <dbReference type="NCBI Taxonomy" id="151549"/>
    <lineage>
        <taxon>Eukaryota</taxon>
        <taxon>Metazoa</taxon>
        <taxon>Ecdysozoa</taxon>
        <taxon>Arthropoda</taxon>
        <taxon>Hexapoda</taxon>
        <taxon>Insecta</taxon>
        <taxon>Pterygota</taxon>
        <taxon>Neoptera</taxon>
        <taxon>Endopterygota</taxon>
        <taxon>Lepidoptera</taxon>
        <taxon>Glossata</taxon>
        <taxon>Ditrysia</taxon>
        <taxon>Tineoidea</taxon>
        <taxon>Psychidae</taxon>
        <taxon>Oiketicinae</taxon>
        <taxon>Eumeta</taxon>
    </lineage>
</organism>
<evidence type="ECO:0000313" key="2">
    <source>
        <dbReference type="Proteomes" id="UP000299102"/>
    </source>
</evidence>
<keyword evidence="2" id="KW-1185">Reference proteome</keyword>